<evidence type="ECO:0000313" key="4">
    <source>
        <dbReference type="Proteomes" id="UP000011777"/>
    </source>
</evidence>
<feature type="region of interest" description="Disordered" evidence="2">
    <location>
        <begin position="291"/>
        <end position="369"/>
    </location>
</feature>
<dbReference type="Proteomes" id="UP000011777">
    <property type="component" value="Unassembled WGS sequence"/>
</dbReference>
<feature type="region of interest" description="Disordered" evidence="2">
    <location>
        <begin position="546"/>
        <end position="568"/>
    </location>
</feature>
<dbReference type="STRING" id="1245528.M3HG94"/>
<gene>
    <name evidence="3" type="ORF">G210_3465</name>
</gene>
<evidence type="ECO:0000313" key="3">
    <source>
        <dbReference type="EMBL" id="EMG46282.1"/>
    </source>
</evidence>
<comment type="caution">
    <text evidence="3">The sequence shown here is derived from an EMBL/GenBank/DDBJ whole genome shotgun (WGS) entry which is preliminary data.</text>
</comment>
<dbReference type="eggNOG" id="ENOG502SBJF">
    <property type="taxonomic scope" value="Eukaryota"/>
</dbReference>
<feature type="coiled-coil region" evidence="1">
    <location>
        <begin position="92"/>
        <end position="179"/>
    </location>
</feature>
<evidence type="ECO:0000256" key="1">
    <source>
        <dbReference type="SAM" id="Coils"/>
    </source>
</evidence>
<organism evidence="3 4">
    <name type="scientific">Candida maltosa (strain Xu316)</name>
    <name type="common">Yeast</name>
    <dbReference type="NCBI Taxonomy" id="1245528"/>
    <lineage>
        <taxon>Eukaryota</taxon>
        <taxon>Fungi</taxon>
        <taxon>Dikarya</taxon>
        <taxon>Ascomycota</taxon>
        <taxon>Saccharomycotina</taxon>
        <taxon>Pichiomycetes</taxon>
        <taxon>Debaryomycetaceae</taxon>
        <taxon>Candida/Lodderomyces clade</taxon>
        <taxon>Candida</taxon>
    </lineage>
</organism>
<feature type="compositionally biased region" description="Pro residues" evidence="2">
    <location>
        <begin position="332"/>
        <end position="343"/>
    </location>
</feature>
<keyword evidence="4" id="KW-1185">Reference proteome</keyword>
<feature type="non-terminal residue" evidence="3">
    <location>
        <position position="1"/>
    </location>
</feature>
<feature type="compositionally biased region" description="Acidic residues" evidence="2">
    <location>
        <begin position="680"/>
        <end position="694"/>
    </location>
</feature>
<dbReference type="AlphaFoldDB" id="M3HG94"/>
<accession>M3HG94</accession>
<proteinExistence type="predicted"/>
<feature type="compositionally biased region" description="Polar residues" evidence="2">
    <location>
        <begin position="294"/>
        <end position="318"/>
    </location>
</feature>
<keyword evidence="1" id="KW-0175">Coiled coil</keyword>
<name>M3HG94_CANMX</name>
<dbReference type="OMA" id="SPEPDCK"/>
<feature type="region of interest" description="Disordered" evidence="2">
    <location>
        <begin position="663"/>
        <end position="701"/>
    </location>
</feature>
<protein>
    <submittedName>
        <fullName evidence="3">Uncharacterized protein</fullName>
    </submittedName>
</protein>
<dbReference type="HOGENOM" id="CLU_347134_0_0_1"/>
<feature type="compositionally biased region" description="Low complexity" evidence="2">
    <location>
        <begin position="554"/>
        <end position="568"/>
    </location>
</feature>
<dbReference type="EMBL" id="AOGT01002057">
    <property type="protein sequence ID" value="EMG46282.1"/>
    <property type="molecule type" value="Genomic_DNA"/>
</dbReference>
<feature type="compositionally biased region" description="Polar residues" evidence="2">
    <location>
        <begin position="30"/>
        <end position="49"/>
    </location>
</feature>
<sequence>MNDSYEKEVTILTQDNTFPITPIKSKYPLSINNNHSPTTLTSPKKNLSSPLRRKHNSAGLSSTSTNSHSHSHSPSSSSFSNHEDFKNLQRSFADSLLNYNNLQNENKRLEIELLTKKSQLENQSDRIKYYEDNLKQLELDHLQKQDILNKQLEIYKEKINNLEFKIFELTQELEESKQHHNNIDIDEELITKYQKLLRDYKILDSQFEVEKNSKLVLMDQIEFLAHKNEDLIKQLESPTTNDDDDDNDYLVDFTEHTHHSMNELTDDDDDDDYTEGDSIISAGLNIFKGHSSPIKKNQTNYDDSNSSVKVSPNFQFPQNDEEQQEDNDLLPPSDPPTFPPSPEPDCKEKRQSLPTQLKTNSPPKDNSEFVLSPFKLTASHSFTEDSNNYRPSVIERYSSTKPTHSRYNSHDIILPIKVEFEKHEKGLRTISVPERSLRNPSVCQVIEECEETAKEIHRNGTLFALSGLNEPTSTNNNNNNNHLRISKDYSEESSSLSKRSSYITSDEKTRQELTKLKFELQSLKLHNEKLLSFIGFELQKQKNNIKKLSKKQSQRSLTTTNTNRRSTNNIEYSDAKLIERSRDVLINKKRVLRCVSINTGFNDDRFAKNPTIINKLGLLDDSQTNDEGLMDLQTLTDGSNNNNSDKMIKKFASQVFDNTPALYGYDSDSDFDNSTTNWEGTEEEDEEEDEEELSSDNNSSQEEIGVFNQIKNLVIGGDNLQDKKLKRKKSKNRDDHLVDDTLKFKFLTIALGIIIIGIKLTPQSPPTVTR</sequence>
<feature type="compositionally biased region" description="Acidic residues" evidence="2">
    <location>
        <begin position="319"/>
        <end position="328"/>
    </location>
</feature>
<feature type="compositionally biased region" description="Low complexity" evidence="2">
    <location>
        <begin position="61"/>
        <end position="80"/>
    </location>
</feature>
<feature type="compositionally biased region" description="Polar residues" evidence="2">
    <location>
        <begin position="352"/>
        <end position="364"/>
    </location>
</feature>
<dbReference type="OrthoDB" id="3995760at2759"/>
<reference evidence="3 4" key="1">
    <citation type="submission" date="2013-02" db="EMBL/GenBank/DDBJ databases">
        <title>Genome sequence of Candida maltosa Xu316, a potential industrial strain for xylitol and ethanol production.</title>
        <authorList>
            <person name="Yu J."/>
            <person name="Wang Q."/>
            <person name="Geng X."/>
            <person name="Bao W."/>
            <person name="He P."/>
            <person name="Cai J."/>
        </authorList>
    </citation>
    <scope>NUCLEOTIDE SEQUENCE [LARGE SCALE GENOMIC DNA]</scope>
    <source>
        <strain evidence="4">Xu316</strain>
    </source>
</reference>
<feature type="region of interest" description="Disordered" evidence="2">
    <location>
        <begin position="27"/>
        <end position="82"/>
    </location>
</feature>
<evidence type="ECO:0000256" key="2">
    <source>
        <dbReference type="SAM" id="MobiDB-lite"/>
    </source>
</evidence>